<proteinExistence type="predicted"/>
<name>A0A1E7F2Z6_9STRA</name>
<feature type="non-terminal residue" evidence="2">
    <location>
        <position position="242"/>
    </location>
</feature>
<evidence type="ECO:0000313" key="3">
    <source>
        <dbReference type="Proteomes" id="UP000095751"/>
    </source>
</evidence>
<dbReference type="PANTHER" id="PTHR34801">
    <property type="entry name" value="EXPRESSED PROTEIN"/>
    <property type="match status" value="1"/>
</dbReference>
<dbReference type="InParanoid" id="A0A1E7F2Z6"/>
<accession>A0A1E7F2Z6</accession>
<gene>
    <name evidence="2" type="ORF">FRACYDRAFT_160927</name>
</gene>
<dbReference type="PANTHER" id="PTHR34801:SF6">
    <property type="entry name" value="SLL1620 PROTEIN"/>
    <property type="match status" value="1"/>
</dbReference>
<sequence length="242" mass="26547">ISTDTVSAAETVGKDPNCDDLNCIGVWDGLLADCPHNNLFSPGAGCTSSQDDTPGTFSEPWDYSDSPINNSLEYSDQMKVLRPTIERICGRRGDNCQILLQEDRYLRVSITDGKSGEKSIAEFYFTQNDATVQFRIASVPSVIGVANSSILSRATSTRNIDRGEMIRKELRYLKIPVLQNRKMALFFVESKFDQFGPGSASLGPPSEMKSADSAEINNSGGGRLSDNVDPKLKIDISQQFPF</sequence>
<evidence type="ECO:0000313" key="2">
    <source>
        <dbReference type="EMBL" id="OEU12375.1"/>
    </source>
</evidence>
<reference evidence="2 3" key="1">
    <citation type="submission" date="2016-09" db="EMBL/GenBank/DDBJ databases">
        <title>Extensive genetic diversity and differential bi-allelic expression allows diatom success in the polar Southern Ocean.</title>
        <authorList>
            <consortium name="DOE Joint Genome Institute"/>
            <person name="Mock T."/>
            <person name="Otillar R.P."/>
            <person name="Strauss J."/>
            <person name="Dupont C."/>
            <person name="Frickenhaus S."/>
            <person name="Maumus F."/>
            <person name="Mcmullan M."/>
            <person name="Sanges R."/>
            <person name="Schmutz J."/>
            <person name="Toseland A."/>
            <person name="Valas R."/>
            <person name="Veluchamy A."/>
            <person name="Ward B.J."/>
            <person name="Allen A."/>
            <person name="Barry K."/>
            <person name="Falciatore A."/>
            <person name="Ferrante M."/>
            <person name="Fortunato A.E."/>
            <person name="Gloeckner G."/>
            <person name="Gruber A."/>
            <person name="Hipkin R."/>
            <person name="Janech M."/>
            <person name="Kroth P."/>
            <person name="Leese F."/>
            <person name="Lindquist E."/>
            <person name="Lyon B.R."/>
            <person name="Martin J."/>
            <person name="Mayer C."/>
            <person name="Parker M."/>
            <person name="Quesneville H."/>
            <person name="Raymond J."/>
            <person name="Uhlig C."/>
            <person name="Valentin K.U."/>
            <person name="Worden A.Z."/>
            <person name="Armbrust E.V."/>
            <person name="Bowler C."/>
            <person name="Green B."/>
            <person name="Moulton V."/>
            <person name="Van Oosterhout C."/>
            <person name="Grigoriev I."/>
        </authorList>
    </citation>
    <scope>NUCLEOTIDE SEQUENCE [LARGE SCALE GENOMIC DNA]</scope>
    <source>
        <strain evidence="2 3">CCMP1102</strain>
    </source>
</reference>
<evidence type="ECO:0000256" key="1">
    <source>
        <dbReference type="SAM" id="MobiDB-lite"/>
    </source>
</evidence>
<dbReference type="OrthoDB" id="448536at2759"/>
<keyword evidence="3" id="KW-1185">Reference proteome</keyword>
<dbReference type="Proteomes" id="UP000095751">
    <property type="component" value="Unassembled WGS sequence"/>
</dbReference>
<dbReference type="EMBL" id="KV784365">
    <property type="protein sequence ID" value="OEU12375.1"/>
    <property type="molecule type" value="Genomic_DNA"/>
</dbReference>
<organism evidence="2 3">
    <name type="scientific">Fragilariopsis cylindrus CCMP1102</name>
    <dbReference type="NCBI Taxonomy" id="635003"/>
    <lineage>
        <taxon>Eukaryota</taxon>
        <taxon>Sar</taxon>
        <taxon>Stramenopiles</taxon>
        <taxon>Ochrophyta</taxon>
        <taxon>Bacillariophyta</taxon>
        <taxon>Bacillariophyceae</taxon>
        <taxon>Bacillariophycidae</taxon>
        <taxon>Bacillariales</taxon>
        <taxon>Bacillariaceae</taxon>
        <taxon>Fragilariopsis</taxon>
    </lineage>
</organism>
<dbReference type="AlphaFoldDB" id="A0A1E7F2Z6"/>
<feature type="region of interest" description="Disordered" evidence="1">
    <location>
        <begin position="198"/>
        <end position="229"/>
    </location>
</feature>
<dbReference type="KEGG" id="fcy:FRACYDRAFT_160927"/>
<protein>
    <submittedName>
        <fullName evidence="2">Uncharacterized protein</fullName>
    </submittedName>
</protein>
<feature type="non-terminal residue" evidence="2">
    <location>
        <position position="1"/>
    </location>
</feature>